<dbReference type="EMBL" id="MPRK01000328">
    <property type="protein sequence ID" value="OOZ36455.1"/>
    <property type="molecule type" value="Genomic_DNA"/>
</dbReference>
<dbReference type="InterPro" id="IPR000953">
    <property type="entry name" value="Chromo/chromo_shadow_dom"/>
</dbReference>
<dbReference type="InterPro" id="IPR023780">
    <property type="entry name" value="Chromo_domain"/>
</dbReference>
<dbReference type="InterPro" id="IPR016197">
    <property type="entry name" value="Chromo-like_dom_sf"/>
</dbReference>
<sequence>MTERFAREEIPQYKLKDYSGEIVRGTFYQNQLHRATEQETYLVEKVLRHRKRRGKKEYLIRWKGWDPKYDSWIGEEDLRGLDGPI</sequence>
<dbReference type="PROSITE" id="PS50013">
    <property type="entry name" value="CHROMO_2"/>
    <property type="match status" value="1"/>
</dbReference>
<comment type="caution">
    <text evidence="2">The sequence shown here is derived from an EMBL/GenBank/DDBJ whole genome shotgun (WGS) entry which is preliminary data.</text>
</comment>
<reference evidence="2 3" key="1">
    <citation type="submission" date="2016-11" db="EMBL/GenBank/DDBJ databases">
        <title>Mixed transmission modes and dynamic genome evolution in an obligate animal-bacterial symbiosis.</title>
        <authorList>
            <person name="Russell S.L."/>
            <person name="Corbett-Detig R.B."/>
            <person name="Cavanaugh C.M."/>
        </authorList>
    </citation>
    <scope>NUCLEOTIDE SEQUENCE [LARGE SCALE GENOMIC DNA]</scope>
    <source>
        <strain evidence="2">Sp-SM6</strain>
    </source>
</reference>
<dbReference type="Pfam" id="PF00385">
    <property type="entry name" value="Chromo"/>
    <property type="match status" value="1"/>
</dbReference>
<proteinExistence type="predicted"/>
<dbReference type="CDD" id="cd00024">
    <property type="entry name" value="CD_CSD"/>
    <property type="match status" value="1"/>
</dbReference>
<gene>
    <name evidence="2" type="ORF">BOW52_10775</name>
</gene>
<protein>
    <recommendedName>
        <fullName evidence="1">Chromo domain-containing protein</fullName>
    </recommendedName>
</protein>
<evidence type="ECO:0000313" key="3">
    <source>
        <dbReference type="Proteomes" id="UP000190198"/>
    </source>
</evidence>
<keyword evidence="3" id="KW-1185">Reference proteome</keyword>
<dbReference type="OrthoDB" id="9957376at2"/>
<dbReference type="Proteomes" id="UP000190198">
    <property type="component" value="Unassembled WGS sequence"/>
</dbReference>
<dbReference type="AlphaFoldDB" id="A0A1T2KUC9"/>
<feature type="domain" description="Chromo" evidence="1">
    <location>
        <begin position="41"/>
        <end position="85"/>
    </location>
</feature>
<dbReference type="SMART" id="SM00298">
    <property type="entry name" value="CHROMO"/>
    <property type="match status" value="1"/>
</dbReference>
<accession>A0A1T2KUC9</accession>
<evidence type="ECO:0000259" key="1">
    <source>
        <dbReference type="PROSITE" id="PS50013"/>
    </source>
</evidence>
<organism evidence="2 3">
    <name type="scientific">Solemya elarraichensis gill symbiont</name>
    <dbReference type="NCBI Taxonomy" id="1918949"/>
    <lineage>
        <taxon>Bacteria</taxon>
        <taxon>Pseudomonadati</taxon>
        <taxon>Pseudomonadota</taxon>
        <taxon>Gammaproteobacteria</taxon>
        <taxon>sulfur-oxidizing symbionts</taxon>
    </lineage>
</organism>
<dbReference type="Gene3D" id="2.40.50.40">
    <property type="match status" value="1"/>
</dbReference>
<name>A0A1T2KUC9_9GAMM</name>
<dbReference type="SUPFAM" id="SSF54160">
    <property type="entry name" value="Chromo domain-like"/>
    <property type="match status" value="1"/>
</dbReference>
<evidence type="ECO:0000313" key="2">
    <source>
        <dbReference type="EMBL" id="OOZ36455.1"/>
    </source>
</evidence>